<keyword evidence="2" id="KW-1185">Reference proteome</keyword>
<evidence type="ECO:0000313" key="1">
    <source>
        <dbReference type="EMBL" id="KAG0427292.1"/>
    </source>
</evidence>
<sequence length="78" mass="8610">MYTGKGMGSTDRIELVSQVRYLYHHFNLCKEQSPALISRRGASIMDAKHILNFVSRGVDRLILDLGTNDLATASVSLG</sequence>
<evidence type="ECO:0000313" key="2">
    <source>
        <dbReference type="Proteomes" id="UP000805193"/>
    </source>
</evidence>
<gene>
    <name evidence="1" type="ORF">HPB47_025637</name>
</gene>
<organism evidence="1 2">
    <name type="scientific">Ixodes persulcatus</name>
    <name type="common">Taiga tick</name>
    <dbReference type="NCBI Taxonomy" id="34615"/>
    <lineage>
        <taxon>Eukaryota</taxon>
        <taxon>Metazoa</taxon>
        <taxon>Ecdysozoa</taxon>
        <taxon>Arthropoda</taxon>
        <taxon>Chelicerata</taxon>
        <taxon>Arachnida</taxon>
        <taxon>Acari</taxon>
        <taxon>Parasitiformes</taxon>
        <taxon>Ixodida</taxon>
        <taxon>Ixodoidea</taxon>
        <taxon>Ixodidae</taxon>
        <taxon>Ixodinae</taxon>
        <taxon>Ixodes</taxon>
    </lineage>
</organism>
<proteinExistence type="predicted"/>
<accession>A0AC60Q258</accession>
<name>A0AC60Q258_IXOPE</name>
<dbReference type="Proteomes" id="UP000805193">
    <property type="component" value="Unassembled WGS sequence"/>
</dbReference>
<dbReference type="EMBL" id="JABSTQ010009642">
    <property type="protein sequence ID" value="KAG0427292.1"/>
    <property type="molecule type" value="Genomic_DNA"/>
</dbReference>
<reference evidence="1 2" key="1">
    <citation type="journal article" date="2020" name="Cell">
        <title>Large-Scale Comparative Analyses of Tick Genomes Elucidate Their Genetic Diversity and Vector Capacities.</title>
        <authorList>
            <consortium name="Tick Genome and Microbiome Consortium (TIGMIC)"/>
            <person name="Jia N."/>
            <person name="Wang J."/>
            <person name="Shi W."/>
            <person name="Du L."/>
            <person name="Sun Y."/>
            <person name="Zhan W."/>
            <person name="Jiang J.F."/>
            <person name="Wang Q."/>
            <person name="Zhang B."/>
            <person name="Ji P."/>
            <person name="Bell-Sakyi L."/>
            <person name="Cui X.M."/>
            <person name="Yuan T.T."/>
            <person name="Jiang B.G."/>
            <person name="Yang W.F."/>
            <person name="Lam T.T."/>
            <person name="Chang Q.C."/>
            <person name="Ding S.J."/>
            <person name="Wang X.J."/>
            <person name="Zhu J.G."/>
            <person name="Ruan X.D."/>
            <person name="Zhao L."/>
            <person name="Wei J.T."/>
            <person name="Ye R.Z."/>
            <person name="Que T.C."/>
            <person name="Du C.H."/>
            <person name="Zhou Y.H."/>
            <person name="Cheng J.X."/>
            <person name="Dai P.F."/>
            <person name="Guo W.B."/>
            <person name="Han X.H."/>
            <person name="Huang E.J."/>
            <person name="Li L.F."/>
            <person name="Wei W."/>
            <person name="Gao Y.C."/>
            <person name="Liu J.Z."/>
            <person name="Shao H.Z."/>
            <person name="Wang X."/>
            <person name="Wang C.C."/>
            <person name="Yang T.C."/>
            <person name="Huo Q.B."/>
            <person name="Li W."/>
            <person name="Chen H.Y."/>
            <person name="Chen S.E."/>
            <person name="Zhou L.G."/>
            <person name="Ni X.B."/>
            <person name="Tian J.H."/>
            <person name="Sheng Y."/>
            <person name="Liu T."/>
            <person name="Pan Y.S."/>
            <person name="Xia L.Y."/>
            <person name="Li J."/>
            <person name="Zhao F."/>
            <person name="Cao W.C."/>
        </authorList>
    </citation>
    <scope>NUCLEOTIDE SEQUENCE [LARGE SCALE GENOMIC DNA]</scope>
    <source>
        <strain evidence="1">Iper-2018</strain>
    </source>
</reference>
<comment type="caution">
    <text evidence="1">The sequence shown here is derived from an EMBL/GenBank/DDBJ whole genome shotgun (WGS) entry which is preliminary data.</text>
</comment>
<protein>
    <submittedName>
        <fullName evidence="1">Uncharacterized protein</fullName>
    </submittedName>
</protein>